<gene>
    <name evidence="5" type="ORF">BCF44_110356</name>
</gene>
<dbReference type="InterPro" id="IPR036390">
    <property type="entry name" value="WH_DNA-bd_sf"/>
</dbReference>
<keyword evidence="2 5" id="KW-0238">DNA-binding</keyword>
<dbReference type="AlphaFoldDB" id="A0A3E0HDC9"/>
<dbReference type="Proteomes" id="UP000256269">
    <property type="component" value="Unassembled WGS sequence"/>
</dbReference>
<organism evidence="5 6">
    <name type="scientific">Kutzneria buriramensis</name>
    <dbReference type="NCBI Taxonomy" id="1045776"/>
    <lineage>
        <taxon>Bacteria</taxon>
        <taxon>Bacillati</taxon>
        <taxon>Actinomycetota</taxon>
        <taxon>Actinomycetes</taxon>
        <taxon>Pseudonocardiales</taxon>
        <taxon>Pseudonocardiaceae</taxon>
        <taxon>Kutzneria</taxon>
    </lineage>
</organism>
<dbReference type="Gene3D" id="1.10.10.10">
    <property type="entry name" value="Winged helix-like DNA-binding domain superfamily/Winged helix DNA-binding domain"/>
    <property type="match status" value="1"/>
</dbReference>
<dbReference type="PRINTS" id="PR00598">
    <property type="entry name" value="HTHMARR"/>
</dbReference>
<feature type="domain" description="HTH marR-type" evidence="4">
    <location>
        <begin position="18"/>
        <end position="151"/>
    </location>
</feature>
<dbReference type="PANTHER" id="PTHR33164">
    <property type="entry name" value="TRANSCRIPTIONAL REGULATOR, MARR FAMILY"/>
    <property type="match status" value="1"/>
</dbReference>
<evidence type="ECO:0000259" key="4">
    <source>
        <dbReference type="PROSITE" id="PS50995"/>
    </source>
</evidence>
<dbReference type="PANTHER" id="PTHR33164:SF43">
    <property type="entry name" value="HTH-TYPE TRANSCRIPTIONAL REPRESSOR YETL"/>
    <property type="match status" value="1"/>
</dbReference>
<accession>A0A3E0HDC9</accession>
<evidence type="ECO:0000256" key="3">
    <source>
        <dbReference type="ARBA" id="ARBA00023163"/>
    </source>
</evidence>
<dbReference type="PROSITE" id="PS50995">
    <property type="entry name" value="HTH_MARR_2"/>
    <property type="match status" value="1"/>
</dbReference>
<evidence type="ECO:0000256" key="2">
    <source>
        <dbReference type="ARBA" id="ARBA00023125"/>
    </source>
</evidence>
<protein>
    <submittedName>
        <fullName evidence="5">DNA-binding MarR family transcriptional regulator</fullName>
    </submittedName>
</protein>
<dbReference type="GO" id="GO:0003677">
    <property type="term" value="F:DNA binding"/>
    <property type="evidence" value="ECO:0007669"/>
    <property type="project" value="UniProtKB-KW"/>
</dbReference>
<sequence>METEPQHVCAAADACGERSDLNWLLHRAAQRMGAAMERHAIKAGEIGIRGHIVLTALLEGHRQTQLALGNRLGLDKTTMTSTLDRMEQQELIIRRPDPTDRRVRIPELTEKGRQVQAAVRLELELVERAVLEGLSAEEEAVLRRVLLRLAVPEESGAGPGGSCV</sequence>
<dbReference type="InterPro" id="IPR000835">
    <property type="entry name" value="HTH_MarR-typ"/>
</dbReference>
<keyword evidence="3" id="KW-0804">Transcription</keyword>
<evidence type="ECO:0000256" key="1">
    <source>
        <dbReference type="ARBA" id="ARBA00023015"/>
    </source>
</evidence>
<keyword evidence="6" id="KW-1185">Reference proteome</keyword>
<dbReference type="GO" id="GO:0006950">
    <property type="term" value="P:response to stress"/>
    <property type="evidence" value="ECO:0007669"/>
    <property type="project" value="TreeGrafter"/>
</dbReference>
<dbReference type="EMBL" id="QUNO01000010">
    <property type="protein sequence ID" value="REH42855.1"/>
    <property type="molecule type" value="Genomic_DNA"/>
</dbReference>
<dbReference type="RefSeq" id="WP_246015696.1">
    <property type="nucleotide sequence ID" value="NZ_CP144375.1"/>
</dbReference>
<keyword evidence="1" id="KW-0805">Transcription regulation</keyword>
<name>A0A3E0HDC9_9PSEU</name>
<dbReference type="PROSITE" id="PS01117">
    <property type="entry name" value="HTH_MARR_1"/>
    <property type="match status" value="1"/>
</dbReference>
<dbReference type="InterPro" id="IPR023187">
    <property type="entry name" value="Tscrpt_reg_MarR-type_CS"/>
</dbReference>
<proteinExistence type="predicted"/>
<dbReference type="SUPFAM" id="SSF46785">
    <property type="entry name" value="Winged helix' DNA-binding domain"/>
    <property type="match status" value="1"/>
</dbReference>
<dbReference type="GO" id="GO:0003700">
    <property type="term" value="F:DNA-binding transcription factor activity"/>
    <property type="evidence" value="ECO:0007669"/>
    <property type="project" value="InterPro"/>
</dbReference>
<comment type="caution">
    <text evidence="5">The sequence shown here is derived from an EMBL/GenBank/DDBJ whole genome shotgun (WGS) entry which is preliminary data.</text>
</comment>
<dbReference type="Pfam" id="PF01047">
    <property type="entry name" value="MarR"/>
    <property type="match status" value="1"/>
</dbReference>
<dbReference type="InterPro" id="IPR036388">
    <property type="entry name" value="WH-like_DNA-bd_sf"/>
</dbReference>
<reference evidence="5 6" key="1">
    <citation type="submission" date="2018-08" db="EMBL/GenBank/DDBJ databases">
        <title>Genomic Encyclopedia of Archaeal and Bacterial Type Strains, Phase II (KMG-II): from individual species to whole genera.</title>
        <authorList>
            <person name="Goeker M."/>
        </authorList>
    </citation>
    <scope>NUCLEOTIDE SEQUENCE [LARGE SCALE GENOMIC DNA]</scope>
    <source>
        <strain evidence="5 6">DSM 45791</strain>
    </source>
</reference>
<dbReference type="InterPro" id="IPR039422">
    <property type="entry name" value="MarR/SlyA-like"/>
</dbReference>
<evidence type="ECO:0000313" key="5">
    <source>
        <dbReference type="EMBL" id="REH42855.1"/>
    </source>
</evidence>
<evidence type="ECO:0000313" key="6">
    <source>
        <dbReference type="Proteomes" id="UP000256269"/>
    </source>
</evidence>
<dbReference type="SMART" id="SM00347">
    <property type="entry name" value="HTH_MARR"/>
    <property type="match status" value="1"/>
</dbReference>